<sequence length="109" mass="12365">MVTGAPPRHWWIRGMIISSAIAIGGTLWLWSQQADVFFNWRGDIIFLAFVVGCIAPLYIHHLTGLTKKIAWVSLTVVLWAGWMFFFNGIALFALPLIVDTVWMFQANGR</sequence>
<feature type="transmembrane region" description="Helical" evidence="1">
    <location>
        <begin position="42"/>
        <end position="59"/>
    </location>
</feature>
<keyword evidence="1" id="KW-1133">Transmembrane helix</keyword>
<gene>
    <name evidence="2" type="ORF">C7B43_20225</name>
</gene>
<dbReference type="Proteomes" id="UP000242699">
    <property type="component" value="Unassembled WGS sequence"/>
</dbReference>
<feature type="transmembrane region" description="Helical" evidence="1">
    <location>
        <begin position="79"/>
        <end position="104"/>
    </location>
</feature>
<proteinExistence type="predicted"/>
<evidence type="ECO:0000313" key="3">
    <source>
        <dbReference type="Proteomes" id="UP000242699"/>
    </source>
</evidence>
<organism evidence="2 3">
    <name type="scientific">Sulfobacillus benefaciens</name>
    <dbReference type="NCBI Taxonomy" id="453960"/>
    <lineage>
        <taxon>Bacteria</taxon>
        <taxon>Bacillati</taxon>
        <taxon>Bacillota</taxon>
        <taxon>Clostridia</taxon>
        <taxon>Eubacteriales</taxon>
        <taxon>Clostridiales Family XVII. Incertae Sedis</taxon>
        <taxon>Sulfobacillus</taxon>
    </lineage>
</organism>
<keyword evidence="1" id="KW-0472">Membrane</keyword>
<protein>
    <submittedName>
        <fullName evidence="2">Uncharacterized protein</fullName>
    </submittedName>
</protein>
<evidence type="ECO:0000256" key="1">
    <source>
        <dbReference type="SAM" id="Phobius"/>
    </source>
</evidence>
<feature type="transmembrane region" description="Helical" evidence="1">
    <location>
        <begin position="12"/>
        <end position="30"/>
    </location>
</feature>
<comment type="caution">
    <text evidence="2">The sequence shown here is derived from an EMBL/GenBank/DDBJ whole genome shotgun (WGS) entry which is preliminary data.</text>
</comment>
<accession>A0A2T2WM07</accession>
<evidence type="ECO:0000313" key="2">
    <source>
        <dbReference type="EMBL" id="PSR23275.1"/>
    </source>
</evidence>
<keyword evidence="1" id="KW-0812">Transmembrane</keyword>
<reference evidence="2 3" key="1">
    <citation type="journal article" date="2014" name="BMC Genomics">
        <title>Comparison of environmental and isolate Sulfobacillus genomes reveals diverse carbon, sulfur, nitrogen, and hydrogen metabolisms.</title>
        <authorList>
            <person name="Justice N.B."/>
            <person name="Norman A."/>
            <person name="Brown C.T."/>
            <person name="Singh A."/>
            <person name="Thomas B.C."/>
            <person name="Banfield J.F."/>
        </authorList>
    </citation>
    <scope>NUCLEOTIDE SEQUENCE [LARGE SCALE GENOMIC DNA]</scope>
    <source>
        <strain evidence="2">AMDSBA1</strain>
    </source>
</reference>
<name>A0A2T2WM07_9FIRM</name>
<dbReference type="EMBL" id="PXYT01000096">
    <property type="protein sequence ID" value="PSR23275.1"/>
    <property type="molecule type" value="Genomic_DNA"/>
</dbReference>
<dbReference type="AlphaFoldDB" id="A0A2T2WM07"/>